<proteinExistence type="predicted"/>
<dbReference type="InterPro" id="IPR012337">
    <property type="entry name" value="RNaseH-like_sf"/>
</dbReference>
<name>A0A1G2KXF5_9BACT</name>
<organism evidence="3 4">
    <name type="scientific">Candidatus Sungbacteria bacterium RIFCSPHIGHO2_02_FULL_53_17</name>
    <dbReference type="NCBI Taxonomy" id="1802275"/>
    <lineage>
        <taxon>Bacteria</taxon>
        <taxon>Candidatus Sungiibacteriota</taxon>
    </lineage>
</organism>
<evidence type="ECO:0000259" key="1">
    <source>
        <dbReference type="Pfam" id="PF13280"/>
    </source>
</evidence>
<evidence type="ECO:0000313" key="4">
    <source>
        <dbReference type="Proteomes" id="UP000177177"/>
    </source>
</evidence>
<dbReference type="Gene3D" id="3.30.420.10">
    <property type="entry name" value="Ribonuclease H-like superfamily/Ribonuclease H"/>
    <property type="match status" value="1"/>
</dbReference>
<dbReference type="InterPro" id="IPR036397">
    <property type="entry name" value="RNaseH_sf"/>
</dbReference>
<dbReference type="EMBL" id="MHQN01000024">
    <property type="protein sequence ID" value="OHA03109.1"/>
    <property type="molecule type" value="Genomic_DNA"/>
</dbReference>
<dbReference type="Pfam" id="PF13482">
    <property type="entry name" value="RNase_H_2"/>
    <property type="match status" value="1"/>
</dbReference>
<protein>
    <submittedName>
        <fullName evidence="3">Uncharacterized protein</fullName>
    </submittedName>
</protein>
<reference evidence="3 4" key="1">
    <citation type="journal article" date="2016" name="Nat. Commun.">
        <title>Thousands of microbial genomes shed light on interconnected biogeochemical processes in an aquifer system.</title>
        <authorList>
            <person name="Anantharaman K."/>
            <person name="Brown C.T."/>
            <person name="Hug L.A."/>
            <person name="Sharon I."/>
            <person name="Castelle C.J."/>
            <person name="Probst A.J."/>
            <person name="Thomas B.C."/>
            <person name="Singh A."/>
            <person name="Wilkins M.J."/>
            <person name="Karaoz U."/>
            <person name="Brodie E.L."/>
            <person name="Williams K.H."/>
            <person name="Hubbard S.S."/>
            <person name="Banfield J.F."/>
        </authorList>
    </citation>
    <scope>NUCLEOTIDE SEQUENCE [LARGE SCALE GENOMIC DNA]</scope>
</reference>
<evidence type="ECO:0000259" key="2">
    <source>
        <dbReference type="Pfam" id="PF13482"/>
    </source>
</evidence>
<gene>
    <name evidence="3" type="ORF">A3C92_02115</name>
</gene>
<evidence type="ECO:0000313" key="3">
    <source>
        <dbReference type="EMBL" id="OHA03109.1"/>
    </source>
</evidence>
<dbReference type="SUPFAM" id="SSF53098">
    <property type="entry name" value="Ribonuclease H-like"/>
    <property type="match status" value="1"/>
</dbReference>
<dbReference type="InterPro" id="IPR038720">
    <property type="entry name" value="YprB_RNase_H-like_dom"/>
</dbReference>
<comment type="caution">
    <text evidence="3">The sequence shown here is derived from an EMBL/GenBank/DDBJ whole genome shotgun (WGS) entry which is preliminary data.</text>
</comment>
<feature type="domain" description="WYL" evidence="1">
    <location>
        <begin position="194"/>
        <end position="259"/>
    </location>
</feature>
<dbReference type="Proteomes" id="UP000177177">
    <property type="component" value="Unassembled WGS sequence"/>
</dbReference>
<dbReference type="PROSITE" id="PS52050">
    <property type="entry name" value="WYL"/>
    <property type="match status" value="1"/>
</dbReference>
<dbReference type="Pfam" id="PF13280">
    <property type="entry name" value="WYL"/>
    <property type="match status" value="1"/>
</dbReference>
<accession>A0A1G2KXF5</accession>
<dbReference type="AlphaFoldDB" id="A0A1G2KXF5"/>
<dbReference type="GO" id="GO:0003676">
    <property type="term" value="F:nucleic acid binding"/>
    <property type="evidence" value="ECO:0007669"/>
    <property type="project" value="InterPro"/>
</dbReference>
<sequence length="279" mass="31286">MLYLMRDTLIIDLETKKAFAEVGGEKNIRDLGISVAGVYSYAKDAFFAFEEHELSQLTEMLKETDHIIGFNIIHFDIPVLEAYVDKAILASIALTDIFADAVKFLGHRVGLDGVAKATLGMGKSGHGLEALEWFRQGRMADVKEYCLDDVRLTRDLYEYGKKNGHVLFESYIDHKIHSIPVAWAGLVAEPVGAIVAKGLAERKKVAIEYVSSQDANNEGFKKTRLIEVRQIKPNGEIEAYCHLRRDVRLFRLGRITKAELTDEPYAIPQDVQHSLFAGS</sequence>
<feature type="domain" description="YprB ribonuclease H-like" evidence="2">
    <location>
        <begin position="50"/>
        <end position="158"/>
    </location>
</feature>
<dbReference type="InterPro" id="IPR026881">
    <property type="entry name" value="WYL_dom"/>
</dbReference>